<keyword evidence="2" id="KW-1185">Reference proteome</keyword>
<dbReference type="EMBL" id="RAPY01000007">
    <property type="protein sequence ID" value="RKE43429.1"/>
    <property type="molecule type" value="Genomic_DNA"/>
</dbReference>
<gene>
    <name evidence="1" type="ORF">DFQ12_5215</name>
</gene>
<evidence type="ECO:0000313" key="1">
    <source>
        <dbReference type="EMBL" id="RKE43429.1"/>
    </source>
</evidence>
<dbReference type="OrthoDB" id="736172at2"/>
<dbReference type="AlphaFoldDB" id="A0A420AG69"/>
<accession>A0A420AG69</accession>
<evidence type="ECO:0000313" key="2">
    <source>
        <dbReference type="Proteomes" id="UP000286246"/>
    </source>
</evidence>
<sequence length="400" mass="45931">MLSNRFTLFLSLLLLHLVISCRTEDGGRNIDGKYSLYTMNKDLGNTIITSNTVDSGNLTISKNGIDIPTQQFDRSIIVKDKHFYFLRAGKFRKYTLQSNGLKEIAQLAMQDQHIENINWLDRDTLLLFTSDNKTNRRLWVSKITVNDFKINQQQEVKLPSASADFKILSVGFGTIHQQQLLIGYTFNKVINETDFTTIDTMYIATLDKTTLQLENVQKDTRSSYPGGVNTVQSYSFHDENGNFYFMSCPGIALGNSPSKPTAIFRIDSNSTHINPTYFLNLTAKTHNHAYGMWYLGNNQAIVRSERRDRYTDFSDHHSTYQFEYYVVDLISQTTTKLNLPFDKGTRKESVLVENGKAYITIDDAKDQHQVWIYDIKSKNIQVGLTLDQATDFIVRIDRLH</sequence>
<protein>
    <submittedName>
        <fullName evidence="1">Uncharacterized protein DUF4374</fullName>
    </submittedName>
</protein>
<organism evidence="1 2">
    <name type="scientific">Sphingobacterium detergens</name>
    <dbReference type="NCBI Taxonomy" id="1145106"/>
    <lineage>
        <taxon>Bacteria</taxon>
        <taxon>Pseudomonadati</taxon>
        <taxon>Bacteroidota</taxon>
        <taxon>Sphingobacteriia</taxon>
        <taxon>Sphingobacteriales</taxon>
        <taxon>Sphingobacteriaceae</taxon>
        <taxon>Sphingobacterium</taxon>
    </lineage>
</organism>
<reference evidence="1 2" key="1">
    <citation type="submission" date="2018-09" db="EMBL/GenBank/DDBJ databases">
        <title>Genomic Encyclopedia of Type Strains, Phase III (KMG-III): the genomes of soil and plant-associated and newly described type strains.</title>
        <authorList>
            <person name="Whitman W."/>
        </authorList>
    </citation>
    <scope>NUCLEOTIDE SEQUENCE [LARGE SCALE GENOMIC DNA]</scope>
    <source>
        <strain evidence="1 2">CECT 7938</strain>
    </source>
</reference>
<name>A0A420AG69_SPHD1</name>
<proteinExistence type="predicted"/>
<dbReference type="PROSITE" id="PS51257">
    <property type="entry name" value="PROKAR_LIPOPROTEIN"/>
    <property type="match status" value="1"/>
</dbReference>
<comment type="caution">
    <text evidence="1">The sequence shown here is derived from an EMBL/GenBank/DDBJ whole genome shotgun (WGS) entry which is preliminary data.</text>
</comment>
<dbReference type="Proteomes" id="UP000286246">
    <property type="component" value="Unassembled WGS sequence"/>
</dbReference>
<dbReference type="SUPFAM" id="SSF82171">
    <property type="entry name" value="DPP6 N-terminal domain-like"/>
    <property type="match status" value="1"/>
</dbReference>